<name>A0A427XEF7_9TREE</name>
<evidence type="ECO:0000256" key="1">
    <source>
        <dbReference type="SAM" id="MobiDB-lite"/>
    </source>
</evidence>
<gene>
    <name evidence="2" type="ORF">EHS24_003609</name>
</gene>
<sequence>MIEIVTPAGGDNFASEVRVKFEDTSAVVRFDEMKDGMSAVEPGGPWWPGALEHAVLYAQNLTPLQVCDPKLGGYVFESMRALFGHDGASYDVPATVANKAEVLQALKSCQSRVVVWCTSPEEPGITLPRGLVGDHCWAVSAYKEFIGGTVQLEDPNGGQVTVTNVDAIFTCTDTEASVFIDYEKDPNAPPPLPIASPSATQCDPSSSSEATTSSPTSTPSTTPTTNPENGNEGAQKAVEAAAAAAAGTGPGVVAAIETATAGLSGLALLVALYLLDIARKASDGGGSGQDVYDAVQKAVSVEEAKGGTAVPGDVVTVTLNGSEVPVTITSESAAQVTMSGDGALVPATGDGALVPVATPSTNDTL</sequence>
<dbReference type="AlphaFoldDB" id="A0A427XEF7"/>
<protein>
    <submittedName>
        <fullName evidence="2">Uncharacterized protein</fullName>
    </submittedName>
</protein>
<proteinExistence type="predicted"/>
<feature type="compositionally biased region" description="Low complexity" evidence="1">
    <location>
        <begin position="195"/>
        <end position="225"/>
    </location>
</feature>
<keyword evidence="3" id="KW-1185">Reference proteome</keyword>
<dbReference type="GeneID" id="39588152"/>
<evidence type="ECO:0000313" key="2">
    <source>
        <dbReference type="EMBL" id="RSH77299.1"/>
    </source>
</evidence>
<comment type="caution">
    <text evidence="2">The sequence shown here is derived from an EMBL/GenBank/DDBJ whole genome shotgun (WGS) entry which is preliminary data.</text>
</comment>
<dbReference type="Proteomes" id="UP000279236">
    <property type="component" value="Unassembled WGS sequence"/>
</dbReference>
<reference evidence="2 3" key="1">
    <citation type="submission" date="2018-11" db="EMBL/GenBank/DDBJ databases">
        <title>Genome sequence of Apiotrichum porosum DSM 27194.</title>
        <authorList>
            <person name="Aliyu H."/>
            <person name="Gorte O."/>
            <person name="Ochsenreither K."/>
        </authorList>
    </citation>
    <scope>NUCLEOTIDE SEQUENCE [LARGE SCALE GENOMIC DNA]</scope>
    <source>
        <strain evidence="2 3">DSM 27194</strain>
    </source>
</reference>
<organism evidence="2 3">
    <name type="scientific">Apiotrichum porosum</name>
    <dbReference type="NCBI Taxonomy" id="105984"/>
    <lineage>
        <taxon>Eukaryota</taxon>
        <taxon>Fungi</taxon>
        <taxon>Dikarya</taxon>
        <taxon>Basidiomycota</taxon>
        <taxon>Agaricomycotina</taxon>
        <taxon>Tremellomycetes</taxon>
        <taxon>Trichosporonales</taxon>
        <taxon>Trichosporonaceae</taxon>
        <taxon>Apiotrichum</taxon>
    </lineage>
</organism>
<accession>A0A427XEF7</accession>
<evidence type="ECO:0000313" key="3">
    <source>
        <dbReference type="Proteomes" id="UP000279236"/>
    </source>
</evidence>
<dbReference type="EMBL" id="RSCE01000017">
    <property type="protein sequence ID" value="RSH77299.1"/>
    <property type="molecule type" value="Genomic_DNA"/>
</dbReference>
<feature type="region of interest" description="Disordered" evidence="1">
    <location>
        <begin position="182"/>
        <end position="236"/>
    </location>
</feature>
<dbReference type="RefSeq" id="XP_028472446.1">
    <property type="nucleotide sequence ID" value="XM_028619272.1"/>
</dbReference>